<evidence type="ECO:0000313" key="2">
    <source>
        <dbReference type="Proteomes" id="UP000243579"/>
    </source>
</evidence>
<dbReference type="OrthoDB" id="74066at2759"/>
<dbReference type="EMBL" id="JNBR01002823">
    <property type="protein sequence ID" value="OQR81290.1"/>
    <property type="molecule type" value="Genomic_DNA"/>
</dbReference>
<accession>A0A1V9Y6E6</accession>
<evidence type="ECO:0000313" key="1">
    <source>
        <dbReference type="EMBL" id="OQR81290.1"/>
    </source>
</evidence>
<comment type="caution">
    <text evidence="1">The sequence shown here is derived from an EMBL/GenBank/DDBJ whole genome shotgun (WGS) entry which is preliminary data.</text>
</comment>
<name>A0A1V9Y6E6_ACHHY</name>
<gene>
    <name evidence="1" type="ORF">ACHHYP_16509</name>
</gene>
<proteinExistence type="predicted"/>
<dbReference type="Proteomes" id="UP000243579">
    <property type="component" value="Unassembled WGS sequence"/>
</dbReference>
<protein>
    <submittedName>
        <fullName evidence="1">Uncharacterized protein</fullName>
    </submittedName>
</protein>
<organism evidence="1 2">
    <name type="scientific">Achlya hypogyna</name>
    <name type="common">Oomycete</name>
    <name type="synonym">Protoachlya hypogyna</name>
    <dbReference type="NCBI Taxonomy" id="1202772"/>
    <lineage>
        <taxon>Eukaryota</taxon>
        <taxon>Sar</taxon>
        <taxon>Stramenopiles</taxon>
        <taxon>Oomycota</taxon>
        <taxon>Saprolegniomycetes</taxon>
        <taxon>Saprolegniales</taxon>
        <taxon>Achlyaceae</taxon>
        <taxon>Achlya</taxon>
    </lineage>
</organism>
<dbReference type="AlphaFoldDB" id="A0A1V9Y6E6"/>
<sequence length="372" mass="43370">MTAEEITTLPRGWIVQARDSKSPEEHAKYLKYCRQKQKGYRERTVTEIKALAATVAELEAIVVARKHEPTILAWPEVAKALEADLADVRMTNKRLKRLRSLRSQLIATMQQWIGTVLAKPLAANAMTWQLTTLWAEPVSRKLGIDWITKCRLHNTDLMLQQYGFPGNNATILDFEMKTLENDIFEYVWRDQLVINQPHQLVLDVMRYRLDNTMRGVQWRSPESYALEEDMVREIGDTRYQRTLRGSLERPIEYLNFIWREFHQEKRTVIVGQNIVEDATLGASPQARYMMFWYVLDRLGPYQTKLRVLGISSHYFNTSGYVSVEDEFALIGYKPTGAPEDIELARFKYHVSKMYTRTTGMFERDLESFRAAA</sequence>
<reference evidence="1 2" key="1">
    <citation type="journal article" date="2014" name="Genome Biol. Evol.">
        <title>The secreted proteins of Achlya hypogyna and Thraustotheca clavata identify the ancestral oomycete secretome and reveal gene acquisitions by horizontal gene transfer.</title>
        <authorList>
            <person name="Misner I."/>
            <person name="Blouin N."/>
            <person name="Leonard G."/>
            <person name="Richards T.A."/>
            <person name="Lane C.E."/>
        </authorList>
    </citation>
    <scope>NUCLEOTIDE SEQUENCE [LARGE SCALE GENOMIC DNA]</scope>
    <source>
        <strain evidence="1 2">ATCC 48635</strain>
    </source>
</reference>
<keyword evidence="2" id="KW-1185">Reference proteome</keyword>